<evidence type="ECO:0008006" key="3">
    <source>
        <dbReference type="Google" id="ProtNLM"/>
    </source>
</evidence>
<evidence type="ECO:0000313" key="2">
    <source>
        <dbReference type="Proteomes" id="UP000257109"/>
    </source>
</evidence>
<comment type="caution">
    <text evidence="1">The sequence shown here is derived from an EMBL/GenBank/DDBJ whole genome shotgun (WGS) entry which is preliminary data.</text>
</comment>
<evidence type="ECO:0000313" key="1">
    <source>
        <dbReference type="EMBL" id="RDY09133.1"/>
    </source>
</evidence>
<proteinExistence type="predicted"/>
<accession>A0A371I277</accession>
<dbReference type="EMBL" id="QJKJ01001118">
    <property type="protein sequence ID" value="RDY09133.1"/>
    <property type="molecule type" value="Genomic_DNA"/>
</dbReference>
<organism evidence="1 2">
    <name type="scientific">Mucuna pruriens</name>
    <name type="common">Velvet bean</name>
    <name type="synonym">Dolichos pruriens</name>
    <dbReference type="NCBI Taxonomy" id="157652"/>
    <lineage>
        <taxon>Eukaryota</taxon>
        <taxon>Viridiplantae</taxon>
        <taxon>Streptophyta</taxon>
        <taxon>Embryophyta</taxon>
        <taxon>Tracheophyta</taxon>
        <taxon>Spermatophyta</taxon>
        <taxon>Magnoliopsida</taxon>
        <taxon>eudicotyledons</taxon>
        <taxon>Gunneridae</taxon>
        <taxon>Pentapetalae</taxon>
        <taxon>rosids</taxon>
        <taxon>fabids</taxon>
        <taxon>Fabales</taxon>
        <taxon>Fabaceae</taxon>
        <taxon>Papilionoideae</taxon>
        <taxon>50 kb inversion clade</taxon>
        <taxon>NPAAA clade</taxon>
        <taxon>indigoferoid/millettioid clade</taxon>
        <taxon>Phaseoleae</taxon>
        <taxon>Mucuna</taxon>
    </lineage>
</organism>
<sequence>IVAFMTRKRSSGSLHPFDPMIEKTLNRIRKFKNMHVGHTSDSVVFIIETDDFAMKPDFSDNPLNEPNPMENNNNRTLKELATSDVLYQPYIRSWNRPKHVSSSSDSYTCCPFSMVLQVKTPHKHLKEFHVVCSMMRLQGIPEDCIKMKAFSGKGLAISTVGDVHYMGEMKRMFLEKFFPTSRTAAIWKEICGIQQHSGKRYMSIGRDLISCALHVRTIKSANNCCYSTSMKDC</sequence>
<dbReference type="AlphaFoldDB" id="A0A371I277"/>
<name>A0A371I277_MUCPR</name>
<reference evidence="1" key="1">
    <citation type="submission" date="2018-05" db="EMBL/GenBank/DDBJ databases">
        <title>Draft genome of Mucuna pruriens seed.</title>
        <authorList>
            <person name="Nnadi N.E."/>
            <person name="Vos R."/>
            <person name="Hasami M.H."/>
            <person name="Devisetty U.K."/>
            <person name="Aguiy J.C."/>
        </authorList>
    </citation>
    <scope>NUCLEOTIDE SEQUENCE [LARGE SCALE GENOMIC DNA]</scope>
    <source>
        <strain evidence="1">JCA_2017</strain>
    </source>
</reference>
<gene>
    <name evidence="1" type="ORF">CR513_06552</name>
</gene>
<feature type="non-terminal residue" evidence="1">
    <location>
        <position position="1"/>
    </location>
</feature>
<dbReference type="Proteomes" id="UP000257109">
    <property type="component" value="Unassembled WGS sequence"/>
</dbReference>
<protein>
    <recommendedName>
        <fullName evidence="3">Retrotransposon gag domain-containing protein</fullName>
    </recommendedName>
</protein>
<keyword evidence="2" id="KW-1185">Reference proteome</keyword>